<comment type="caution">
    <text evidence="1">The sequence shown here is derived from an EMBL/GenBank/DDBJ whole genome shotgun (WGS) entry which is preliminary data.</text>
</comment>
<evidence type="ECO:0000313" key="2">
    <source>
        <dbReference type="Proteomes" id="UP000620633"/>
    </source>
</evidence>
<sequence>MKLDDFEFADSEILDINLGTDFIEIRIREAYNLTLREYVDNLIIEFADSINIATHKHMQDGSIEINSDLKDSLPKIISSFEHGDNEVVISGSSKSNTDWYDTLIKFERYRIMLKRSKD</sequence>
<reference evidence="2" key="1">
    <citation type="journal article" date="2019" name="Int. J. Syst. Evol. Microbiol.">
        <title>The Global Catalogue of Microorganisms (GCM) 10K type strain sequencing project: providing services to taxonomists for standard genome sequencing and annotation.</title>
        <authorList>
            <consortium name="The Broad Institute Genomics Platform"/>
            <consortium name="The Broad Institute Genome Sequencing Center for Infectious Disease"/>
            <person name="Wu L."/>
            <person name="Ma J."/>
        </authorList>
    </citation>
    <scope>NUCLEOTIDE SEQUENCE [LARGE SCALE GENOMIC DNA]</scope>
    <source>
        <strain evidence="2">JCM 31406</strain>
    </source>
</reference>
<dbReference type="RefSeq" id="WP_189098251.1">
    <property type="nucleotide sequence ID" value="NZ_BMQO01000001.1"/>
</dbReference>
<organism evidence="1 2">
    <name type="scientific">Deinococcus knuensis</name>
    <dbReference type="NCBI Taxonomy" id="1837380"/>
    <lineage>
        <taxon>Bacteria</taxon>
        <taxon>Thermotogati</taxon>
        <taxon>Deinococcota</taxon>
        <taxon>Deinococci</taxon>
        <taxon>Deinococcales</taxon>
        <taxon>Deinococcaceae</taxon>
        <taxon>Deinococcus</taxon>
    </lineage>
</organism>
<keyword evidence="2" id="KW-1185">Reference proteome</keyword>
<accession>A0ABQ2SCS2</accession>
<proteinExistence type="predicted"/>
<protein>
    <submittedName>
        <fullName evidence="1">Uncharacterized protein</fullName>
    </submittedName>
</protein>
<evidence type="ECO:0000313" key="1">
    <source>
        <dbReference type="EMBL" id="GGS14203.1"/>
    </source>
</evidence>
<gene>
    <name evidence="1" type="ORF">GCM10008961_01800</name>
</gene>
<name>A0ABQ2SCS2_9DEIO</name>
<dbReference type="Proteomes" id="UP000620633">
    <property type="component" value="Unassembled WGS sequence"/>
</dbReference>
<dbReference type="EMBL" id="BMQO01000001">
    <property type="protein sequence ID" value="GGS14203.1"/>
    <property type="molecule type" value="Genomic_DNA"/>
</dbReference>